<keyword evidence="2" id="KW-0614">Plasmid</keyword>
<proteinExistence type="predicted"/>
<dbReference type="EMBL" id="MN961672">
    <property type="protein sequence ID" value="QIZ23393.1"/>
    <property type="molecule type" value="Genomic_DNA"/>
</dbReference>
<sequence length="111" mass="12442">MSGLDLLGGVMTNRFWQGQQEAGAERSWQAHAGMLQRKLDHANQQNVFLTALQEANNYILQLALDALQRGEASSPLLSKEARDSLRTRYLSQNLKAKGYALNEGDWSIRPL</sequence>
<evidence type="ECO:0000313" key="1">
    <source>
        <dbReference type="EMBL" id="QIZ23211.1"/>
    </source>
</evidence>
<name>A0A6H1Q8V5_PSEAI</name>
<dbReference type="EMBL" id="MN961671">
    <property type="protein sequence ID" value="QIZ23211.1"/>
    <property type="molecule type" value="Genomic_DNA"/>
</dbReference>
<geneLocation type="plasmid" evidence="1">
    <name>p201330-IMP</name>
</geneLocation>
<accession>A0A6H1Q8V5</accession>
<dbReference type="GeneID" id="97170785"/>
<dbReference type="RefSeq" id="WP_009685664.1">
    <property type="nucleotide sequence ID" value="NZ_CAADOK010000151.1"/>
</dbReference>
<dbReference type="AlphaFoldDB" id="A0A6H1Q8V5"/>
<geneLocation type="plasmid" evidence="2">
    <name>pPA15W-NR</name>
</geneLocation>
<evidence type="ECO:0000313" key="2">
    <source>
        <dbReference type="EMBL" id="QIZ23393.1"/>
    </source>
</evidence>
<protein>
    <submittedName>
        <fullName evidence="2">Uncharacterized protein</fullName>
    </submittedName>
</protein>
<reference evidence="2" key="1">
    <citation type="submission" date="2020-01" db="EMBL/GenBank/DDBJ databases">
        <authorList>
            <person name="Zhou D."/>
        </authorList>
    </citation>
    <scope>NUCLEOTIDE SEQUENCE</scope>
    <source>
        <strain evidence="1">201330</strain>
        <strain evidence="2">PA15W</strain>
        <plasmid evidence="1">p201330-IMP</plasmid>
        <plasmid evidence="2">pPA15W-NR</plasmid>
    </source>
</reference>
<organism evidence="2">
    <name type="scientific">Pseudomonas aeruginosa</name>
    <dbReference type="NCBI Taxonomy" id="287"/>
    <lineage>
        <taxon>Bacteria</taxon>
        <taxon>Pseudomonadati</taxon>
        <taxon>Pseudomonadota</taxon>
        <taxon>Gammaproteobacteria</taxon>
        <taxon>Pseudomonadales</taxon>
        <taxon>Pseudomonadaceae</taxon>
        <taxon>Pseudomonas</taxon>
    </lineage>
</organism>